<dbReference type="InterPro" id="IPR017896">
    <property type="entry name" value="4Fe4S_Fe-S-bd"/>
</dbReference>
<keyword evidence="2" id="KW-0408">Iron</keyword>
<keyword evidence="3" id="KW-0411">Iron-sulfur</keyword>
<dbReference type="InterPro" id="IPR017900">
    <property type="entry name" value="4Fe4S_Fe_S_CS"/>
</dbReference>
<dbReference type="PROSITE" id="PS51379">
    <property type="entry name" value="4FE4S_FER_2"/>
    <property type="match status" value="2"/>
</dbReference>
<evidence type="ECO:0000256" key="2">
    <source>
        <dbReference type="ARBA" id="ARBA00023004"/>
    </source>
</evidence>
<dbReference type="STRING" id="1802579.A2310_08825"/>
<dbReference type="GO" id="GO:0051536">
    <property type="term" value="F:iron-sulfur cluster binding"/>
    <property type="evidence" value="ECO:0007669"/>
    <property type="project" value="UniProtKB-KW"/>
</dbReference>
<dbReference type="PANTHER" id="PTHR42895">
    <property type="entry name" value="IRON-SULFUR CLUSTER-BINDING PROTEIN-RELATED"/>
    <property type="match status" value="1"/>
</dbReference>
<dbReference type="SUPFAM" id="SSF54862">
    <property type="entry name" value="4Fe-4S ferredoxins"/>
    <property type="match status" value="1"/>
</dbReference>
<gene>
    <name evidence="5" type="ORF">A2310_08825</name>
</gene>
<dbReference type="GO" id="GO:0046872">
    <property type="term" value="F:metal ion binding"/>
    <property type="evidence" value="ECO:0007669"/>
    <property type="project" value="UniProtKB-KW"/>
</dbReference>
<accession>A0A1F4SHL3</accession>
<dbReference type="EMBL" id="MEUB01000056">
    <property type="protein sequence ID" value="OGC19921.1"/>
    <property type="molecule type" value="Genomic_DNA"/>
</dbReference>
<reference evidence="5 6" key="1">
    <citation type="journal article" date="2016" name="Nat. Commun.">
        <title>Thousands of microbial genomes shed light on interconnected biogeochemical processes in an aquifer system.</title>
        <authorList>
            <person name="Anantharaman K."/>
            <person name="Brown C.T."/>
            <person name="Hug L.A."/>
            <person name="Sharon I."/>
            <person name="Castelle C.J."/>
            <person name="Probst A.J."/>
            <person name="Thomas B.C."/>
            <person name="Singh A."/>
            <person name="Wilkins M.J."/>
            <person name="Karaoz U."/>
            <person name="Brodie E.L."/>
            <person name="Williams K.H."/>
            <person name="Hubbard S.S."/>
            <person name="Banfield J.F."/>
        </authorList>
    </citation>
    <scope>NUCLEOTIDE SEQUENCE [LARGE SCALE GENOMIC DNA]</scope>
</reference>
<evidence type="ECO:0000259" key="4">
    <source>
        <dbReference type="PROSITE" id="PS51379"/>
    </source>
</evidence>
<dbReference type="Pfam" id="PF13237">
    <property type="entry name" value="Fer4_10"/>
    <property type="match status" value="1"/>
</dbReference>
<feature type="domain" description="4Fe-4S ferredoxin-type" evidence="4">
    <location>
        <begin position="34"/>
        <end position="63"/>
    </location>
</feature>
<evidence type="ECO:0000313" key="6">
    <source>
        <dbReference type="Proteomes" id="UP000178417"/>
    </source>
</evidence>
<dbReference type="PANTHER" id="PTHR42895:SF1">
    <property type="entry name" value="IRON-SULFUR CLUSTER PROTEIN"/>
    <property type="match status" value="1"/>
</dbReference>
<dbReference type="PROSITE" id="PS00198">
    <property type="entry name" value="4FE4S_FER_1"/>
    <property type="match status" value="1"/>
</dbReference>
<dbReference type="InterPro" id="IPR052911">
    <property type="entry name" value="Corrinoid_activation_enz"/>
</dbReference>
<feature type="domain" description="4Fe-4S ferredoxin-type" evidence="4">
    <location>
        <begin position="4"/>
        <end position="33"/>
    </location>
</feature>
<evidence type="ECO:0000256" key="3">
    <source>
        <dbReference type="ARBA" id="ARBA00023014"/>
    </source>
</evidence>
<dbReference type="Proteomes" id="UP000178417">
    <property type="component" value="Unassembled WGS sequence"/>
</dbReference>
<organism evidence="5 6">
    <name type="scientific">candidate division WOR-1 bacterium RIFOXYB2_FULL_37_13</name>
    <dbReference type="NCBI Taxonomy" id="1802579"/>
    <lineage>
        <taxon>Bacteria</taxon>
        <taxon>Bacillati</taxon>
        <taxon>Saganbacteria</taxon>
    </lineage>
</organism>
<keyword evidence="1" id="KW-0479">Metal-binding</keyword>
<comment type="caution">
    <text evidence="5">The sequence shown here is derived from an EMBL/GenBank/DDBJ whole genome shotgun (WGS) entry which is preliminary data.</text>
</comment>
<evidence type="ECO:0000256" key="1">
    <source>
        <dbReference type="ARBA" id="ARBA00022723"/>
    </source>
</evidence>
<dbReference type="Gene3D" id="3.30.70.20">
    <property type="match status" value="2"/>
</dbReference>
<evidence type="ECO:0000313" key="5">
    <source>
        <dbReference type="EMBL" id="OGC19921.1"/>
    </source>
</evidence>
<proteinExistence type="predicted"/>
<protein>
    <submittedName>
        <fullName evidence="5">4Fe-4S ferredoxin</fullName>
    </submittedName>
</protein>
<sequence length="224" mass="24696">MKRKVIKIDTEKCMGCGDCIPGCPEGALQLIDGKARLISDLFCDGLGACIGTCPVDAIKIEEREAAPYEDKECGCPGAKMIDFSNEKRTSNSEEGKRESELRQWPVQLHLVPPNAPYFKGRDVIFAADCVGYALADFHKDYLKDKSLAIACPKLDSDKEIYINKIKTMIDEAKINTLTVMIMEVPCCGGLLAIAKEAQAQAKRKIPIKLIVVGIKGDVLREEWT</sequence>
<dbReference type="AlphaFoldDB" id="A0A1F4SHL3"/>
<name>A0A1F4SHL3_UNCSA</name>